<accession>A0A2A3YEU1</accession>
<name>A0A2A3YEU1_9MICO</name>
<gene>
    <name evidence="2" type="ORF">CIK66_17475</name>
</gene>
<organism evidence="2 3">
    <name type="scientific">Brachybacterium alimentarium</name>
    <dbReference type="NCBI Taxonomy" id="47845"/>
    <lineage>
        <taxon>Bacteria</taxon>
        <taxon>Bacillati</taxon>
        <taxon>Actinomycetota</taxon>
        <taxon>Actinomycetes</taxon>
        <taxon>Micrococcales</taxon>
        <taxon>Dermabacteraceae</taxon>
        <taxon>Brachybacterium</taxon>
    </lineage>
</organism>
<keyword evidence="3" id="KW-1185">Reference proteome</keyword>
<protein>
    <submittedName>
        <fullName evidence="2">Uncharacterized protein</fullName>
    </submittedName>
</protein>
<feature type="chain" id="PRO_5039296112" evidence="1">
    <location>
        <begin position="24"/>
        <end position="259"/>
    </location>
</feature>
<evidence type="ECO:0000256" key="1">
    <source>
        <dbReference type="SAM" id="SignalP"/>
    </source>
</evidence>
<reference evidence="2 3" key="1">
    <citation type="journal article" date="2017" name="Elife">
        <title>Extensive horizontal gene transfer in cheese-associated bacteria.</title>
        <authorList>
            <person name="Bonham K.S."/>
            <person name="Wolfe B.E."/>
            <person name="Dutton R.J."/>
        </authorList>
    </citation>
    <scope>NUCLEOTIDE SEQUENCE [LARGE SCALE GENOMIC DNA]</scope>
    <source>
        <strain evidence="2 3">341_9</strain>
    </source>
</reference>
<comment type="caution">
    <text evidence="2">The sequence shown here is derived from an EMBL/GenBank/DDBJ whole genome shotgun (WGS) entry which is preliminary data.</text>
</comment>
<keyword evidence="1" id="KW-0732">Signal</keyword>
<dbReference type="RefSeq" id="WP_096166903.1">
    <property type="nucleotide sequence ID" value="NZ_JBQQHT010000050.1"/>
</dbReference>
<proteinExistence type="predicted"/>
<evidence type="ECO:0000313" key="2">
    <source>
        <dbReference type="EMBL" id="PCC37788.1"/>
    </source>
</evidence>
<dbReference type="AlphaFoldDB" id="A0A2A3YEU1"/>
<dbReference type="OrthoDB" id="4951852at2"/>
<dbReference type="Proteomes" id="UP000218598">
    <property type="component" value="Unassembled WGS sequence"/>
</dbReference>
<dbReference type="EMBL" id="NRGR01000038">
    <property type="protein sequence ID" value="PCC37788.1"/>
    <property type="molecule type" value="Genomic_DNA"/>
</dbReference>
<dbReference type="PROSITE" id="PS51257">
    <property type="entry name" value="PROKAR_LIPOPROTEIN"/>
    <property type="match status" value="1"/>
</dbReference>
<dbReference type="GeneID" id="95329087"/>
<sequence>MKCTIRLLVVPAATMLLLASCGANDEAVPAEGTAAQEASQVEDEAFDVEQADESESWPIVEDEDGSVVDPDDQLLNDGGDEAGQGNVTSLEFGDENFEIDMDALTAGVYPSTGSYFLEGSTGVQAIAEIGAEAPSELEAMRESLGADPVTYVRFDVDNRNGTEEIGMYELTMYDAAGEEYRFSPITDTFNDWGEGIDGYSNEQMDLSDAVDDAGLGGNASVGQRNEQWLIGPSELPDEVSVMHTQAEGFADEFYPLPLL</sequence>
<feature type="signal peptide" evidence="1">
    <location>
        <begin position="1"/>
        <end position="23"/>
    </location>
</feature>
<evidence type="ECO:0000313" key="3">
    <source>
        <dbReference type="Proteomes" id="UP000218598"/>
    </source>
</evidence>